<name>A0A7W7RLW9_9ACTN</name>
<evidence type="ECO:0000313" key="1">
    <source>
        <dbReference type="EMBL" id="MBB4934399.1"/>
    </source>
</evidence>
<gene>
    <name evidence="1" type="ORF">F4561_005219</name>
</gene>
<comment type="caution">
    <text evidence="1">The sequence shown here is derived from an EMBL/GenBank/DDBJ whole genome shotgun (WGS) entry which is preliminary data.</text>
</comment>
<accession>A0A7W7RLW9</accession>
<organism evidence="1 2">
    <name type="scientific">Lipingzhangella halophila</name>
    <dbReference type="NCBI Taxonomy" id="1783352"/>
    <lineage>
        <taxon>Bacteria</taxon>
        <taxon>Bacillati</taxon>
        <taxon>Actinomycetota</taxon>
        <taxon>Actinomycetes</taxon>
        <taxon>Streptosporangiales</taxon>
        <taxon>Nocardiopsidaceae</taxon>
        <taxon>Lipingzhangella</taxon>
    </lineage>
</organism>
<dbReference type="RefSeq" id="WP_184582420.1">
    <property type="nucleotide sequence ID" value="NZ_JACHJT010000001.1"/>
</dbReference>
<dbReference type="AlphaFoldDB" id="A0A7W7RLW9"/>
<proteinExistence type="predicted"/>
<reference evidence="1 2" key="1">
    <citation type="submission" date="2020-08" db="EMBL/GenBank/DDBJ databases">
        <title>Sequencing the genomes of 1000 actinobacteria strains.</title>
        <authorList>
            <person name="Klenk H.-P."/>
        </authorList>
    </citation>
    <scope>NUCLEOTIDE SEQUENCE [LARGE SCALE GENOMIC DNA]</scope>
    <source>
        <strain evidence="1 2">DSM 102030</strain>
    </source>
</reference>
<protein>
    <submittedName>
        <fullName evidence="1">Uncharacterized protein</fullName>
    </submittedName>
</protein>
<dbReference type="EMBL" id="JACHJT010000001">
    <property type="protein sequence ID" value="MBB4934399.1"/>
    <property type="molecule type" value="Genomic_DNA"/>
</dbReference>
<dbReference type="Proteomes" id="UP000523007">
    <property type="component" value="Unassembled WGS sequence"/>
</dbReference>
<evidence type="ECO:0000313" key="2">
    <source>
        <dbReference type="Proteomes" id="UP000523007"/>
    </source>
</evidence>
<keyword evidence="2" id="KW-1185">Reference proteome</keyword>
<sequence>MEFIMSTHRRDVLMSLKQGEQAALEVRTWRDTYLSDVPKHSHDPTYVYTEATAMLDVIEAAVMTMADVACAMADDVDEEVWGTLAEELCSAQAALEVLLEDTLRLRCLRLHPSIATSPVLAVRAWAAVVVDEGAGELPASTLHLATILSDIVSVVDHASRPESDGRDLFQVQLFDIARLLDTAARTQVVRCDDDALVPVLVGATCCEAALCLRTDGVEDIFLCIPASTDEQIGQGIRMRLCPQHQRTHLT</sequence>